<dbReference type="InterPro" id="IPR017871">
    <property type="entry name" value="ABC_transporter-like_CS"/>
</dbReference>
<dbReference type="GO" id="GO:0016887">
    <property type="term" value="F:ATP hydrolysis activity"/>
    <property type="evidence" value="ECO:0007669"/>
    <property type="project" value="InterPro"/>
</dbReference>
<sequence>MTLEIKNMTKAYGGLRVVDDVSITMEDNDIIGVIGPNGAGKSTLFSLVTGFLDGNSGSVTFQGKELGAASATVRAQAGLVRTFQVPREFSHMTVRENLMAAVPDQLGENLLNTFFRPGQVARQEVESAAKVEETIAFLKLSAVADVPSGSLSGGQKKLLELGRALMTGAKLIMLDEPFAGVNPVLIGELSEKIRELNARGIGFLIIEHDLGALSKLVHKMYVMDRGRLISSGDPAAVLSDPVVREAYIGGGVT</sequence>
<dbReference type="AlphaFoldDB" id="A0A1M7HYW3"/>
<feature type="domain" description="ABC transporter" evidence="5">
    <location>
        <begin position="3"/>
        <end position="250"/>
    </location>
</feature>
<evidence type="ECO:0000256" key="2">
    <source>
        <dbReference type="ARBA" id="ARBA00022448"/>
    </source>
</evidence>
<dbReference type="PROSITE" id="PS50893">
    <property type="entry name" value="ABC_TRANSPORTER_2"/>
    <property type="match status" value="1"/>
</dbReference>
<name>A0A1M7HYW3_9HYPH</name>
<dbReference type="InterPro" id="IPR003593">
    <property type="entry name" value="AAA+_ATPase"/>
</dbReference>
<keyword evidence="7" id="KW-1185">Reference proteome</keyword>
<keyword evidence="2" id="KW-0813">Transport</keyword>
<dbReference type="SMART" id="SM00382">
    <property type="entry name" value="AAA"/>
    <property type="match status" value="1"/>
</dbReference>
<dbReference type="InterPro" id="IPR051120">
    <property type="entry name" value="ABC_AA/LPS_Transport"/>
</dbReference>
<dbReference type="Proteomes" id="UP000186002">
    <property type="component" value="Unassembled WGS sequence"/>
</dbReference>
<keyword evidence="4 6" id="KW-0067">ATP-binding</keyword>
<dbReference type="Pfam" id="PF00005">
    <property type="entry name" value="ABC_tran"/>
    <property type="match status" value="1"/>
</dbReference>
<dbReference type="EMBL" id="FRBW01000002">
    <property type="protein sequence ID" value="SHM33665.1"/>
    <property type="molecule type" value="Genomic_DNA"/>
</dbReference>
<accession>A0A1M7HYW3</accession>
<dbReference type="PROSITE" id="PS00211">
    <property type="entry name" value="ABC_TRANSPORTER_1"/>
    <property type="match status" value="1"/>
</dbReference>
<dbReference type="GO" id="GO:0005886">
    <property type="term" value="C:plasma membrane"/>
    <property type="evidence" value="ECO:0007669"/>
    <property type="project" value="TreeGrafter"/>
</dbReference>
<protein>
    <submittedName>
        <fullName evidence="6">Amino acid/amide ABC transporter ATP-binding protein 1, HAAT family</fullName>
    </submittedName>
</protein>
<dbReference type="GO" id="GO:0005524">
    <property type="term" value="F:ATP binding"/>
    <property type="evidence" value="ECO:0007669"/>
    <property type="project" value="UniProtKB-KW"/>
</dbReference>
<gene>
    <name evidence="6" type="ORF">SAMN05444272_2376</name>
</gene>
<dbReference type="RefSeq" id="WP_073013268.1">
    <property type="nucleotide sequence ID" value="NZ_FRBW01000002.1"/>
</dbReference>
<evidence type="ECO:0000256" key="3">
    <source>
        <dbReference type="ARBA" id="ARBA00022741"/>
    </source>
</evidence>
<evidence type="ECO:0000313" key="7">
    <source>
        <dbReference type="Proteomes" id="UP000186002"/>
    </source>
</evidence>
<dbReference type="STRING" id="735517.SAMN05444272_2376"/>
<evidence type="ECO:0000256" key="4">
    <source>
        <dbReference type="ARBA" id="ARBA00022840"/>
    </source>
</evidence>
<dbReference type="SUPFAM" id="SSF52540">
    <property type="entry name" value="P-loop containing nucleoside triphosphate hydrolases"/>
    <property type="match status" value="1"/>
</dbReference>
<reference evidence="6 7" key="1">
    <citation type="submission" date="2016-11" db="EMBL/GenBank/DDBJ databases">
        <authorList>
            <person name="Jaros S."/>
            <person name="Januszkiewicz K."/>
            <person name="Wedrychowicz H."/>
        </authorList>
    </citation>
    <scope>NUCLEOTIDE SEQUENCE [LARGE SCALE GENOMIC DNA]</scope>
    <source>
        <strain evidence="6 7">DSM 22153</strain>
    </source>
</reference>
<dbReference type="OrthoDB" id="9806149at2"/>
<evidence type="ECO:0000256" key="1">
    <source>
        <dbReference type="ARBA" id="ARBA00005417"/>
    </source>
</evidence>
<dbReference type="Gene3D" id="3.40.50.300">
    <property type="entry name" value="P-loop containing nucleotide triphosphate hydrolases"/>
    <property type="match status" value="1"/>
</dbReference>
<comment type="similarity">
    <text evidence="1">Belongs to the ABC transporter superfamily.</text>
</comment>
<evidence type="ECO:0000259" key="5">
    <source>
        <dbReference type="PROSITE" id="PS50893"/>
    </source>
</evidence>
<dbReference type="Pfam" id="PF12399">
    <property type="entry name" value="BCA_ABC_TP_C"/>
    <property type="match status" value="1"/>
</dbReference>
<dbReference type="InterPro" id="IPR032823">
    <property type="entry name" value="BCA_ABC_TP_C"/>
</dbReference>
<organism evidence="6 7">
    <name type="scientific">Roseibium suaedae</name>
    <dbReference type="NCBI Taxonomy" id="735517"/>
    <lineage>
        <taxon>Bacteria</taxon>
        <taxon>Pseudomonadati</taxon>
        <taxon>Pseudomonadota</taxon>
        <taxon>Alphaproteobacteria</taxon>
        <taxon>Hyphomicrobiales</taxon>
        <taxon>Stappiaceae</taxon>
        <taxon>Roseibium</taxon>
    </lineage>
</organism>
<dbReference type="PANTHER" id="PTHR45772">
    <property type="entry name" value="CONSERVED COMPONENT OF ABC TRANSPORTER FOR NATURAL AMINO ACIDS-RELATED"/>
    <property type="match status" value="1"/>
</dbReference>
<keyword evidence="3" id="KW-0547">Nucleotide-binding</keyword>
<dbReference type="InterPro" id="IPR027417">
    <property type="entry name" value="P-loop_NTPase"/>
</dbReference>
<proteinExistence type="inferred from homology"/>
<evidence type="ECO:0000313" key="6">
    <source>
        <dbReference type="EMBL" id="SHM33665.1"/>
    </source>
</evidence>
<dbReference type="PANTHER" id="PTHR45772:SF9">
    <property type="entry name" value="CONSERVED COMPONENT OF ABC TRANSPORTER FOR NATURAL AMINO ACIDS"/>
    <property type="match status" value="1"/>
</dbReference>
<dbReference type="CDD" id="cd03219">
    <property type="entry name" value="ABC_Mj1267_LivG_branched"/>
    <property type="match status" value="1"/>
</dbReference>
<dbReference type="InterPro" id="IPR003439">
    <property type="entry name" value="ABC_transporter-like_ATP-bd"/>
</dbReference>